<dbReference type="AlphaFoldDB" id="A0A9D5AXC4"/>
<keyword evidence="1" id="KW-0694">RNA-binding</keyword>
<dbReference type="InterPro" id="IPR001650">
    <property type="entry name" value="Helicase_C-like"/>
</dbReference>
<feature type="domain" description="Helicase C-terminal" evidence="2">
    <location>
        <begin position="241"/>
        <end position="315"/>
    </location>
</feature>
<protein>
    <recommendedName>
        <fullName evidence="2">Helicase C-terminal domain-containing protein</fullName>
    </recommendedName>
</protein>
<sequence>MIEVREKMVSNTPPTKDILYRNDCRTKGLDEECQEACRVEKSWEHGVFTVKSSSSIEWRKPIVEYLENPVGGLPVEPTQKCNVLVGNGQNMKAEGFVKHLTLKIQGNDITVPAYLLPVSGANVILGAPWLASLGPHVADYATSRVKFYSEGHFITLQGETDCKPEITHLHHFKRLHHIDSISEIFTVHKANPVENTDKWVGMPENVDPEMATLYHTYRVIFQIPKGLPPNRELDSEIVLKAEYGLDIPHVAHVINLDLLRDIDDYVHRIGRTGGVGQSGLATAFFTSKNMPLAKGLVGLLQEAKQEVPSWLIHNIEIVGGYNYADVGLCEGSDGINGPCGYASVVPTGWD</sequence>
<dbReference type="InterPro" id="IPR027417">
    <property type="entry name" value="P-loop_NTPase"/>
</dbReference>
<organism evidence="3 4">
    <name type="scientific">Pisum sativum</name>
    <name type="common">Garden pea</name>
    <name type="synonym">Lathyrus oleraceus</name>
    <dbReference type="NCBI Taxonomy" id="3888"/>
    <lineage>
        <taxon>Eukaryota</taxon>
        <taxon>Viridiplantae</taxon>
        <taxon>Streptophyta</taxon>
        <taxon>Embryophyta</taxon>
        <taxon>Tracheophyta</taxon>
        <taxon>Spermatophyta</taxon>
        <taxon>Magnoliopsida</taxon>
        <taxon>eudicotyledons</taxon>
        <taxon>Gunneridae</taxon>
        <taxon>Pentapetalae</taxon>
        <taxon>rosids</taxon>
        <taxon>fabids</taxon>
        <taxon>Fabales</taxon>
        <taxon>Fabaceae</taxon>
        <taxon>Papilionoideae</taxon>
        <taxon>50 kb inversion clade</taxon>
        <taxon>NPAAA clade</taxon>
        <taxon>Hologalegina</taxon>
        <taxon>IRL clade</taxon>
        <taxon>Fabeae</taxon>
        <taxon>Lathyrus</taxon>
    </lineage>
</organism>
<gene>
    <name evidence="3" type="ORF">KIW84_031353</name>
</gene>
<evidence type="ECO:0000256" key="1">
    <source>
        <dbReference type="ARBA" id="ARBA00022884"/>
    </source>
</evidence>
<evidence type="ECO:0000259" key="2">
    <source>
        <dbReference type="PROSITE" id="PS51194"/>
    </source>
</evidence>
<evidence type="ECO:0000313" key="3">
    <source>
        <dbReference type="EMBL" id="KAI5425513.1"/>
    </source>
</evidence>
<reference evidence="3 4" key="1">
    <citation type="journal article" date="2022" name="Nat. Genet.">
        <title>Improved pea reference genome and pan-genome highlight genomic features and evolutionary characteristics.</title>
        <authorList>
            <person name="Yang T."/>
            <person name="Liu R."/>
            <person name="Luo Y."/>
            <person name="Hu S."/>
            <person name="Wang D."/>
            <person name="Wang C."/>
            <person name="Pandey M.K."/>
            <person name="Ge S."/>
            <person name="Xu Q."/>
            <person name="Li N."/>
            <person name="Li G."/>
            <person name="Huang Y."/>
            <person name="Saxena R.K."/>
            <person name="Ji Y."/>
            <person name="Li M."/>
            <person name="Yan X."/>
            <person name="He Y."/>
            <person name="Liu Y."/>
            <person name="Wang X."/>
            <person name="Xiang C."/>
            <person name="Varshney R.K."/>
            <person name="Ding H."/>
            <person name="Gao S."/>
            <person name="Zong X."/>
        </authorList>
    </citation>
    <scope>NUCLEOTIDE SEQUENCE [LARGE SCALE GENOMIC DNA]</scope>
    <source>
        <strain evidence="3 4">cv. Zhongwan 6</strain>
    </source>
</reference>
<dbReference type="SUPFAM" id="SSF52540">
    <property type="entry name" value="P-loop containing nucleoside triphosphate hydrolases"/>
    <property type="match status" value="1"/>
</dbReference>
<dbReference type="InterPro" id="IPR021109">
    <property type="entry name" value="Peptidase_aspartic_dom_sf"/>
</dbReference>
<name>A0A9D5AXC4_PEA</name>
<comment type="caution">
    <text evidence="3">The sequence shown here is derived from an EMBL/GenBank/DDBJ whole genome shotgun (WGS) entry which is preliminary data.</text>
</comment>
<evidence type="ECO:0000313" key="4">
    <source>
        <dbReference type="Proteomes" id="UP001058974"/>
    </source>
</evidence>
<dbReference type="Pfam" id="PF00271">
    <property type="entry name" value="Helicase_C"/>
    <property type="match status" value="1"/>
</dbReference>
<dbReference type="PROSITE" id="PS51194">
    <property type="entry name" value="HELICASE_CTER"/>
    <property type="match status" value="1"/>
</dbReference>
<dbReference type="Gene3D" id="2.40.70.10">
    <property type="entry name" value="Acid Proteases"/>
    <property type="match status" value="1"/>
</dbReference>
<dbReference type="EMBL" id="JAMSHJ010000003">
    <property type="protein sequence ID" value="KAI5425513.1"/>
    <property type="molecule type" value="Genomic_DNA"/>
</dbReference>
<dbReference type="Gene3D" id="3.40.50.300">
    <property type="entry name" value="P-loop containing nucleotide triphosphate hydrolases"/>
    <property type="match status" value="1"/>
</dbReference>
<dbReference type="CDD" id="cd00303">
    <property type="entry name" value="retropepsin_like"/>
    <property type="match status" value="1"/>
</dbReference>
<dbReference type="Proteomes" id="UP001058974">
    <property type="component" value="Chromosome 3"/>
</dbReference>
<accession>A0A9D5AXC4</accession>
<dbReference type="PANTHER" id="PTHR47958">
    <property type="entry name" value="ATP-DEPENDENT RNA HELICASE DBP3"/>
    <property type="match status" value="1"/>
</dbReference>
<keyword evidence="4" id="KW-1185">Reference proteome</keyword>
<dbReference type="Gramene" id="Psat03G0135300-T1">
    <property type="protein sequence ID" value="KAI5425513.1"/>
    <property type="gene ID" value="KIW84_031353"/>
</dbReference>
<proteinExistence type="predicted"/>
<dbReference type="GO" id="GO:0003723">
    <property type="term" value="F:RNA binding"/>
    <property type="evidence" value="ECO:0007669"/>
    <property type="project" value="UniProtKB-KW"/>
</dbReference>